<sequence>MLDYPRSDSPRKDRHAVLDIPSRILFGPHETLENDDEEQRGVTFTTVESVTESLKISSEQLKLWLKGGTKSTDDVFKAFSLDTAAEKGLANPQLQAWIGYMKLFNKKNPKKQTSLVTTLASHFEYDGLAKAIEAAKAVPQTAKLAKRLEFELIQRWLTQEKTPDEVFRLLKLDFRRYDLAGDDSAKMSELIPDESALVNMLIKAKGVASTEKLAQRVQAEQTKSWLQSERMPDDLFTLLRLDKADNDLLANPIYDAWIKYADDFREMYPKISMDPIATIDEHYSIAQVARMIVKATESPKTQKIAYRLNTEQYRDWLKRYHPAEAFMNLELGAAGDKLFRSPLLATWLKYVDFYNRRTKGKVSVTSLLRQRFGDEKLDKILVEATTVPATNKIAL</sequence>
<dbReference type="AlphaFoldDB" id="A0A8S9VA94"/>
<comment type="similarity">
    <text evidence="3">Belongs to the RxLR effector family.</text>
</comment>
<reference evidence="8" key="1">
    <citation type="submission" date="2020-03" db="EMBL/GenBank/DDBJ databases">
        <title>Hybrid Assembly of Korean Phytophthora infestans isolates.</title>
        <authorList>
            <person name="Prokchorchik M."/>
            <person name="Lee Y."/>
            <person name="Seo J."/>
            <person name="Cho J.-H."/>
            <person name="Park Y.-E."/>
            <person name="Jang D.-C."/>
            <person name="Im J.-S."/>
            <person name="Choi J.-G."/>
            <person name="Park H.-J."/>
            <person name="Lee G.-B."/>
            <person name="Lee Y.-G."/>
            <person name="Hong S.-Y."/>
            <person name="Cho K."/>
            <person name="Sohn K.H."/>
        </authorList>
    </citation>
    <scope>NUCLEOTIDE SEQUENCE</scope>
    <source>
        <strain evidence="8">KR_2_A2</strain>
    </source>
</reference>
<name>A0A8S9VA94_PHYIN</name>
<evidence type="ECO:0000256" key="2">
    <source>
        <dbReference type="ARBA" id="ARBA00004613"/>
    </source>
</evidence>
<dbReference type="GO" id="GO:0005576">
    <property type="term" value="C:extracellular region"/>
    <property type="evidence" value="ECO:0007669"/>
    <property type="project" value="UniProtKB-SubCell"/>
</dbReference>
<dbReference type="Proteomes" id="UP000704712">
    <property type="component" value="Unassembled WGS sequence"/>
</dbReference>
<dbReference type="GO" id="GO:0043657">
    <property type="term" value="C:host cell"/>
    <property type="evidence" value="ECO:0007669"/>
    <property type="project" value="UniProtKB-SubCell"/>
</dbReference>
<comment type="caution">
    <text evidence="8">The sequence shown here is derived from an EMBL/GenBank/DDBJ whole genome shotgun (WGS) entry which is preliminary data.</text>
</comment>
<evidence type="ECO:0000256" key="6">
    <source>
        <dbReference type="ARBA" id="ARBA00023026"/>
    </source>
</evidence>
<evidence type="ECO:0000256" key="5">
    <source>
        <dbReference type="ARBA" id="ARBA00022729"/>
    </source>
</evidence>
<organism evidence="8 9">
    <name type="scientific">Phytophthora infestans</name>
    <name type="common">Potato late blight agent</name>
    <name type="synonym">Botrytis infestans</name>
    <dbReference type="NCBI Taxonomy" id="4787"/>
    <lineage>
        <taxon>Eukaryota</taxon>
        <taxon>Sar</taxon>
        <taxon>Stramenopiles</taxon>
        <taxon>Oomycota</taxon>
        <taxon>Peronosporomycetes</taxon>
        <taxon>Peronosporales</taxon>
        <taxon>Peronosporaceae</taxon>
        <taxon>Phytophthora</taxon>
    </lineage>
</organism>
<proteinExistence type="inferred from homology"/>
<evidence type="ECO:0000256" key="1">
    <source>
        <dbReference type="ARBA" id="ARBA00004340"/>
    </source>
</evidence>
<keyword evidence="6" id="KW-0843">Virulence</keyword>
<evidence type="ECO:0000313" key="9">
    <source>
        <dbReference type="Proteomes" id="UP000704712"/>
    </source>
</evidence>
<keyword evidence="4" id="KW-0964">Secreted</keyword>
<dbReference type="Pfam" id="PF22748">
    <property type="entry name" value="PexRD54_WY"/>
    <property type="match status" value="2"/>
</dbReference>
<protein>
    <recommendedName>
        <fullName evidence="7">RxLR effector PexRD54 WY domain-containing protein</fullName>
    </recommendedName>
</protein>
<comment type="subcellular location">
    <subcellularLocation>
        <location evidence="1">Host cell</location>
    </subcellularLocation>
    <subcellularLocation>
        <location evidence="2">Secreted</location>
    </subcellularLocation>
</comment>
<dbReference type="EMBL" id="JAACNO010000105">
    <property type="protein sequence ID" value="KAF4149900.1"/>
    <property type="molecule type" value="Genomic_DNA"/>
</dbReference>
<accession>A0A8S9VA94</accession>
<gene>
    <name evidence="8" type="ORF">GN958_ATG00839</name>
</gene>
<evidence type="ECO:0000256" key="4">
    <source>
        <dbReference type="ARBA" id="ARBA00022525"/>
    </source>
</evidence>
<dbReference type="InterPro" id="IPR054463">
    <property type="entry name" value="PexRD54_WY"/>
</dbReference>
<evidence type="ECO:0000313" key="8">
    <source>
        <dbReference type="EMBL" id="KAF4149900.1"/>
    </source>
</evidence>
<evidence type="ECO:0000256" key="3">
    <source>
        <dbReference type="ARBA" id="ARBA00010400"/>
    </source>
</evidence>
<keyword evidence="5" id="KW-0732">Signal</keyword>
<feature type="domain" description="RxLR effector PexRD54 WY" evidence="7">
    <location>
        <begin position="220"/>
        <end position="260"/>
    </location>
</feature>
<feature type="domain" description="RxLR effector PexRD54 WY" evidence="7">
    <location>
        <begin position="312"/>
        <end position="351"/>
    </location>
</feature>
<evidence type="ECO:0000259" key="7">
    <source>
        <dbReference type="Pfam" id="PF22748"/>
    </source>
</evidence>